<evidence type="ECO:0000313" key="1">
    <source>
        <dbReference type="EMBL" id="GAA0146433.1"/>
    </source>
</evidence>
<dbReference type="EMBL" id="BAABME010016552">
    <property type="protein sequence ID" value="GAA0146433.1"/>
    <property type="molecule type" value="Genomic_DNA"/>
</dbReference>
<organism evidence="1 2">
    <name type="scientific">Lithospermum erythrorhizon</name>
    <name type="common">Purple gromwell</name>
    <name type="synonym">Lithospermum officinale var. erythrorhizon</name>
    <dbReference type="NCBI Taxonomy" id="34254"/>
    <lineage>
        <taxon>Eukaryota</taxon>
        <taxon>Viridiplantae</taxon>
        <taxon>Streptophyta</taxon>
        <taxon>Embryophyta</taxon>
        <taxon>Tracheophyta</taxon>
        <taxon>Spermatophyta</taxon>
        <taxon>Magnoliopsida</taxon>
        <taxon>eudicotyledons</taxon>
        <taxon>Gunneridae</taxon>
        <taxon>Pentapetalae</taxon>
        <taxon>asterids</taxon>
        <taxon>lamiids</taxon>
        <taxon>Boraginales</taxon>
        <taxon>Boraginaceae</taxon>
        <taxon>Boraginoideae</taxon>
        <taxon>Lithospermeae</taxon>
        <taxon>Lithospermum</taxon>
    </lineage>
</organism>
<dbReference type="AlphaFoldDB" id="A0AAV3P8R0"/>
<gene>
    <name evidence="1" type="ORF">LIER_36311</name>
</gene>
<dbReference type="Proteomes" id="UP001454036">
    <property type="component" value="Unassembled WGS sequence"/>
</dbReference>
<keyword evidence="2" id="KW-1185">Reference proteome</keyword>
<sequence length="132" mass="15378">MEEGPWTLAQRPWVLEKWSPESITVKKGVESVHTWVRFPNLILQFWNPEMLRKIGNHIGNPKFSDSTTTGMEKIAYARLCIEVSAKEKLSGLVPLVNERDQEFQQKVVYEWLPPRCSHCHLFGHTDNSCREK</sequence>
<evidence type="ECO:0000313" key="2">
    <source>
        <dbReference type="Proteomes" id="UP001454036"/>
    </source>
</evidence>
<dbReference type="PANTHER" id="PTHR31286:SF165">
    <property type="entry name" value="DUF4283 DOMAIN-CONTAINING PROTEIN"/>
    <property type="match status" value="1"/>
</dbReference>
<protein>
    <recommendedName>
        <fullName evidence="3">DUF4283 domain-containing protein</fullName>
    </recommendedName>
</protein>
<reference evidence="1 2" key="1">
    <citation type="submission" date="2024-01" db="EMBL/GenBank/DDBJ databases">
        <title>The complete chloroplast genome sequence of Lithospermum erythrorhizon: insights into the phylogenetic relationship among Boraginaceae species and the maternal lineages of purple gromwells.</title>
        <authorList>
            <person name="Okada T."/>
            <person name="Watanabe K."/>
        </authorList>
    </citation>
    <scope>NUCLEOTIDE SEQUENCE [LARGE SCALE GENOMIC DNA]</scope>
</reference>
<dbReference type="InterPro" id="IPR040256">
    <property type="entry name" value="At4g02000-like"/>
</dbReference>
<proteinExistence type="predicted"/>
<name>A0AAV3P8R0_LITER</name>
<comment type="caution">
    <text evidence="1">The sequence shown here is derived from an EMBL/GenBank/DDBJ whole genome shotgun (WGS) entry which is preliminary data.</text>
</comment>
<accession>A0AAV3P8R0</accession>
<dbReference type="PANTHER" id="PTHR31286">
    <property type="entry name" value="GLYCINE-RICH CELL WALL STRUCTURAL PROTEIN 1.8-LIKE"/>
    <property type="match status" value="1"/>
</dbReference>
<evidence type="ECO:0008006" key="3">
    <source>
        <dbReference type="Google" id="ProtNLM"/>
    </source>
</evidence>